<dbReference type="EMBL" id="HE796683">
    <property type="protein sequence ID" value="CCG99459.1"/>
    <property type="molecule type" value="Genomic_DNA"/>
</dbReference>
<dbReference type="STRING" id="1166018.FAES_1449"/>
<dbReference type="PATRIC" id="fig|1166018.3.peg.3184"/>
<keyword evidence="5 7" id="KW-0472">Membrane</keyword>
<feature type="domain" description="ABC3 transporter permease C-terminal" evidence="8">
    <location>
        <begin position="312"/>
        <end position="423"/>
    </location>
</feature>
<sequence>MPLIVRPHDSRQTPLAVIAVFRQIYESLRFAWQALRSNLLRTTLSLLGVTVGIFAIIAVFTIVDSLQRNIKETLGSLGTNVVYVQKWPFDFSGDYPWWKYFQRPEPKYTEYRLLADRLENAQAVVAMGGRGGITIKRGSNSLSARVSGVTFDYNKISDVPIAEGRYFVPQEVESARNVAIIGSTVAETLFPNQSAMGQSVQIAGLRFVVIGVGEKKGSGILEIGGDPDKRVIIPYGTFAKLFNSINPSLTIAVKGYESDKGLENLEGEIKGLLRARRSLRPQQEDSFAINRPEALAKFIGGIFAVLTVAGWFIGGFSMLVGGFGIANIMFVSVKERTNIIGIQKSLGAKNYVILLQFLFESVLLALVGGLVGIGLVYLMSFANLGSLDIQLSTGNILLGVMVSSLIGVVFGILPAALAARMNPVDAIRSK</sequence>
<evidence type="ECO:0000313" key="11">
    <source>
        <dbReference type="Proteomes" id="UP000011058"/>
    </source>
</evidence>
<feature type="transmembrane region" description="Helical" evidence="7">
    <location>
        <begin position="298"/>
        <end position="330"/>
    </location>
</feature>
<dbReference type="HOGENOM" id="CLU_000604_8_0_10"/>
<feature type="domain" description="MacB-like periplasmic core" evidence="9">
    <location>
        <begin position="42"/>
        <end position="260"/>
    </location>
</feature>
<dbReference type="KEGG" id="fae:FAES_1449"/>
<dbReference type="Proteomes" id="UP000011058">
    <property type="component" value="Chromosome"/>
</dbReference>
<dbReference type="InterPro" id="IPR003838">
    <property type="entry name" value="ABC3_permease_C"/>
</dbReference>
<dbReference type="PANTHER" id="PTHR30572">
    <property type="entry name" value="MEMBRANE COMPONENT OF TRANSPORTER-RELATED"/>
    <property type="match status" value="1"/>
</dbReference>
<evidence type="ECO:0000259" key="9">
    <source>
        <dbReference type="Pfam" id="PF12704"/>
    </source>
</evidence>
<feature type="transmembrane region" description="Helical" evidence="7">
    <location>
        <begin position="39"/>
        <end position="63"/>
    </location>
</feature>
<comment type="similarity">
    <text evidence="6">Belongs to the ABC-4 integral membrane protein family.</text>
</comment>
<keyword evidence="4 7" id="KW-1133">Transmembrane helix</keyword>
<keyword evidence="2" id="KW-1003">Cell membrane</keyword>
<evidence type="ECO:0000256" key="7">
    <source>
        <dbReference type="SAM" id="Phobius"/>
    </source>
</evidence>
<dbReference type="GO" id="GO:0022857">
    <property type="term" value="F:transmembrane transporter activity"/>
    <property type="evidence" value="ECO:0007669"/>
    <property type="project" value="TreeGrafter"/>
</dbReference>
<dbReference type="GO" id="GO:0005886">
    <property type="term" value="C:plasma membrane"/>
    <property type="evidence" value="ECO:0007669"/>
    <property type="project" value="UniProtKB-SubCell"/>
</dbReference>
<evidence type="ECO:0008006" key="12">
    <source>
        <dbReference type="Google" id="ProtNLM"/>
    </source>
</evidence>
<keyword evidence="11" id="KW-1185">Reference proteome</keyword>
<name>I0K5Q6_9BACT</name>
<dbReference type="Pfam" id="PF02687">
    <property type="entry name" value="FtsX"/>
    <property type="match status" value="1"/>
</dbReference>
<evidence type="ECO:0000256" key="6">
    <source>
        <dbReference type="ARBA" id="ARBA00038076"/>
    </source>
</evidence>
<evidence type="ECO:0000259" key="8">
    <source>
        <dbReference type="Pfam" id="PF02687"/>
    </source>
</evidence>
<evidence type="ECO:0000313" key="10">
    <source>
        <dbReference type="EMBL" id="CCG99459.1"/>
    </source>
</evidence>
<evidence type="ECO:0000256" key="2">
    <source>
        <dbReference type="ARBA" id="ARBA00022475"/>
    </source>
</evidence>
<dbReference type="InterPro" id="IPR025857">
    <property type="entry name" value="MacB_PCD"/>
</dbReference>
<dbReference type="eggNOG" id="COG0577">
    <property type="taxonomic scope" value="Bacteria"/>
</dbReference>
<protein>
    <recommendedName>
        <fullName evidence="12">Macrolide export ATP-binding/permease protein macB</fullName>
    </recommendedName>
</protein>
<organism evidence="10 11">
    <name type="scientific">Fibrella aestuarina BUZ 2</name>
    <dbReference type="NCBI Taxonomy" id="1166018"/>
    <lineage>
        <taxon>Bacteria</taxon>
        <taxon>Pseudomonadati</taxon>
        <taxon>Bacteroidota</taxon>
        <taxon>Cytophagia</taxon>
        <taxon>Cytophagales</taxon>
        <taxon>Spirosomataceae</taxon>
        <taxon>Fibrella</taxon>
    </lineage>
</organism>
<evidence type="ECO:0000256" key="5">
    <source>
        <dbReference type="ARBA" id="ARBA00023136"/>
    </source>
</evidence>
<accession>I0K5Q6</accession>
<comment type="subcellular location">
    <subcellularLocation>
        <location evidence="1">Cell membrane</location>
        <topology evidence="1">Multi-pass membrane protein</topology>
    </subcellularLocation>
</comment>
<evidence type="ECO:0000256" key="4">
    <source>
        <dbReference type="ARBA" id="ARBA00022989"/>
    </source>
</evidence>
<reference evidence="10 11" key="1">
    <citation type="journal article" date="2012" name="J. Bacteriol.">
        <title>Genome Sequence of Fibrella aestuarina BUZ 2T, a Filamentous Marine Bacterium.</title>
        <authorList>
            <person name="Filippini M."/>
            <person name="Qi W."/>
            <person name="Blom J."/>
            <person name="Goesmann A."/>
            <person name="Smits T.H."/>
            <person name="Bagheri H.C."/>
        </authorList>
    </citation>
    <scope>NUCLEOTIDE SEQUENCE [LARGE SCALE GENOMIC DNA]</scope>
    <source>
        <strain evidence="11">BUZ 2T</strain>
    </source>
</reference>
<dbReference type="AlphaFoldDB" id="I0K5Q6"/>
<feature type="transmembrane region" description="Helical" evidence="7">
    <location>
        <begin position="396"/>
        <end position="419"/>
    </location>
</feature>
<feature type="transmembrane region" description="Helical" evidence="7">
    <location>
        <begin position="351"/>
        <end position="376"/>
    </location>
</feature>
<gene>
    <name evidence="10" type="ORF">FAES_1449</name>
</gene>
<dbReference type="InterPro" id="IPR050250">
    <property type="entry name" value="Macrolide_Exporter_MacB"/>
</dbReference>
<evidence type="ECO:0000256" key="1">
    <source>
        <dbReference type="ARBA" id="ARBA00004651"/>
    </source>
</evidence>
<dbReference type="PANTHER" id="PTHR30572:SF4">
    <property type="entry name" value="ABC TRANSPORTER PERMEASE YTRF"/>
    <property type="match status" value="1"/>
</dbReference>
<dbReference type="Pfam" id="PF12704">
    <property type="entry name" value="MacB_PCD"/>
    <property type="match status" value="1"/>
</dbReference>
<evidence type="ECO:0000256" key="3">
    <source>
        <dbReference type="ARBA" id="ARBA00022692"/>
    </source>
</evidence>
<keyword evidence="3 7" id="KW-0812">Transmembrane</keyword>
<proteinExistence type="inferred from homology"/>